<evidence type="ECO:0000313" key="6">
    <source>
        <dbReference type="Proteomes" id="UP000241462"/>
    </source>
</evidence>
<dbReference type="GO" id="GO:0005634">
    <property type="term" value="C:nucleus"/>
    <property type="evidence" value="ECO:0007669"/>
    <property type="project" value="UniProtKB-UniRule"/>
</dbReference>
<evidence type="ECO:0000256" key="3">
    <source>
        <dbReference type="PROSITE-ProRule" id="PRU00267"/>
    </source>
</evidence>
<dbReference type="InterPro" id="IPR051356">
    <property type="entry name" value="SOX/SOX-like_TF"/>
</dbReference>
<dbReference type="AlphaFoldDB" id="A0A2T3ALL8"/>
<dbReference type="Proteomes" id="UP000241462">
    <property type="component" value="Unassembled WGS sequence"/>
</dbReference>
<evidence type="ECO:0000259" key="4">
    <source>
        <dbReference type="PROSITE" id="PS50118"/>
    </source>
</evidence>
<feature type="domain" description="HMG box" evidence="4">
    <location>
        <begin position="129"/>
        <end position="197"/>
    </location>
</feature>
<dbReference type="EMBL" id="KZ678376">
    <property type="protein sequence ID" value="PSS03263.1"/>
    <property type="molecule type" value="Genomic_DNA"/>
</dbReference>
<evidence type="ECO:0000256" key="2">
    <source>
        <dbReference type="ARBA" id="ARBA00023242"/>
    </source>
</evidence>
<keyword evidence="2 3" id="KW-0539">Nucleus</keyword>
<organism evidence="5 6">
    <name type="scientific">Coniella lustricola</name>
    <dbReference type="NCBI Taxonomy" id="2025994"/>
    <lineage>
        <taxon>Eukaryota</taxon>
        <taxon>Fungi</taxon>
        <taxon>Dikarya</taxon>
        <taxon>Ascomycota</taxon>
        <taxon>Pezizomycotina</taxon>
        <taxon>Sordariomycetes</taxon>
        <taxon>Sordariomycetidae</taxon>
        <taxon>Diaporthales</taxon>
        <taxon>Schizoparmaceae</taxon>
        <taxon>Coniella</taxon>
    </lineage>
</organism>
<sequence length="203" mass="22447">MSFKPSSVSVIRDIQGNQIIYIDMGAGFTATISYLGPCVQATALGGEAVTIFADFQTRRFMIAPSSLKDSMKSRSPGLHHIIDCPALENSNTKSKSGSGPEITGILLKNARVAAPKTPKSSTGKSLQHVKRPRNSWIIYRSEKSKLLHHTSPGISAGEISSEVSRLWKNETEDVKEYYCGLADEEARLHKEKYPEYRYTPARQ</sequence>
<keyword evidence="6" id="KW-1185">Reference proteome</keyword>
<dbReference type="SMART" id="SM00398">
    <property type="entry name" value="HMG"/>
    <property type="match status" value="1"/>
</dbReference>
<dbReference type="STRING" id="2025994.A0A2T3ALL8"/>
<evidence type="ECO:0000313" key="5">
    <source>
        <dbReference type="EMBL" id="PSS03263.1"/>
    </source>
</evidence>
<dbReference type="OrthoDB" id="6247875at2759"/>
<dbReference type="InterPro" id="IPR009071">
    <property type="entry name" value="HMG_box_dom"/>
</dbReference>
<protein>
    <submittedName>
        <fullName evidence="5">High mobility group box domain-containing protein</fullName>
    </submittedName>
</protein>
<dbReference type="InterPro" id="IPR036910">
    <property type="entry name" value="HMG_box_dom_sf"/>
</dbReference>
<dbReference type="SUPFAM" id="SSF47095">
    <property type="entry name" value="HMG-box"/>
    <property type="match status" value="1"/>
</dbReference>
<accession>A0A2T3ALL8</accession>
<dbReference type="CDD" id="cd01389">
    <property type="entry name" value="HMG-box_ROX1-like"/>
    <property type="match status" value="1"/>
</dbReference>
<dbReference type="Gene3D" id="1.10.30.10">
    <property type="entry name" value="High mobility group box domain"/>
    <property type="match status" value="1"/>
</dbReference>
<dbReference type="PROSITE" id="PS50118">
    <property type="entry name" value="HMG_BOX_2"/>
    <property type="match status" value="1"/>
</dbReference>
<dbReference type="GO" id="GO:0000978">
    <property type="term" value="F:RNA polymerase II cis-regulatory region sequence-specific DNA binding"/>
    <property type="evidence" value="ECO:0007669"/>
    <property type="project" value="TreeGrafter"/>
</dbReference>
<proteinExistence type="predicted"/>
<reference evidence="5 6" key="1">
    <citation type="journal article" date="2018" name="Mycol. Prog.">
        <title>Coniella lustricola, a new species from submerged detritus.</title>
        <authorList>
            <person name="Raudabaugh D.B."/>
            <person name="Iturriaga T."/>
            <person name="Carver A."/>
            <person name="Mondo S."/>
            <person name="Pangilinan J."/>
            <person name="Lipzen A."/>
            <person name="He G."/>
            <person name="Amirebrahimi M."/>
            <person name="Grigoriev I.V."/>
            <person name="Miller A.N."/>
        </authorList>
    </citation>
    <scope>NUCLEOTIDE SEQUENCE [LARGE SCALE GENOMIC DNA]</scope>
    <source>
        <strain evidence="5 6">B22-T-1</strain>
    </source>
</reference>
<evidence type="ECO:0000256" key="1">
    <source>
        <dbReference type="ARBA" id="ARBA00023125"/>
    </source>
</evidence>
<keyword evidence="1 3" id="KW-0238">DNA-binding</keyword>
<feature type="DNA-binding region" description="HMG box" evidence="3">
    <location>
        <begin position="129"/>
        <end position="197"/>
    </location>
</feature>
<dbReference type="GO" id="GO:0000981">
    <property type="term" value="F:DNA-binding transcription factor activity, RNA polymerase II-specific"/>
    <property type="evidence" value="ECO:0007669"/>
    <property type="project" value="TreeGrafter"/>
</dbReference>
<dbReference type="InParanoid" id="A0A2T3ALL8"/>
<dbReference type="Pfam" id="PF00505">
    <property type="entry name" value="HMG_box"/>
    <property type="match status" value="1"/>
</dbReference>
<name>A0A2T3ALL8_9PEZI</name>
<dbReference type="PANTHER" id="PTHR45789">
    <property type="entry name" value="FI18025P1"/>
    <property type="match status" value="1"/>
</dbReference>
<gene>
    <name evidence="5" type="ORF">BD289DRAFT_478728</name>
</gene>
<dbReference type="PANTHER" id="PTHR45789:SF2">
    <property type="entry name" value="FI18025P1"/>
    <property type="match status" value="1"/>
</dbReference>